<dbReference type="InterPro" id="IPR003439">
    <property type="entry name" value="ABC_transporter-like_ATP-bd"/>
</dbReference>
<feature type="transmembrane region" description="Helical" evidence="6">
    <location>
        <begin position="296"/>
        <end position="317"/>
    </location>
</feature>
<dbReference type="GO" id="GO:0016887">
    <property type="term" value="F:ATP hydrolysis activity"/>
    <property type="evidence" value="ECO:0007669"/>
    <property type="project" value="InterPro"/>
</dbReference>
<dbReference type="EMBL" id="CAJHUC010000460">
    <property type="protein sequence ID" value="CAD7696333.1"/>
    <property type="molecule type" value="Genomic_DNA"/>
</dbReference>
<dbReference type="PANTHER" id="PTHR19229:SF154">
    <property type="entry name" value="ABC TRANSPORTER A FAMILY MEMBER 3-RELATED"/>
    <property type="match status" value="1"/>
</dbReference>
<dbReference type="InterPro" id="IPR026082">
    <property type="entry name" value="ABCA"/>
</dbReference>
<dbReference type="PROSITE" id="PS50893">
    <property type="entry name" value="ABC_TRANSPORTER_2"/>
    <property type="match status" value="1"/>
</dbReference>
<feature type="transmembrane region" description="Helical" evidence="6">
    <location>
        <begin position="254"/>
        <end position="276"/>
    </location>
</feature>
<organism evidence="8 9">
    <name type="scientific">Ostreobium quekettii</name>
    <dbReference type="NCBI Taxonomy" id="121088"/>
    <lineage>
        <taxon>Eukaryota</taxon>
        <taxon>Viridiplantae</taxon>
        <taxon>Chlorophyta</taxon>
        <taxon>core chlorophytes</taxon>
        <taxon>Ulvophyceae</taxon>
        <taxon>TCBD clade</taxon>
        <taxon>Bryopsidales</taxon>
        <taxon>Ostreobineae</taxon>
        <taxon>Ostreobiaceae</taxon>
        <taxon>Ostreobium</taxon>
    </lineage>
</organism>
<dbReference type="InterPro" id="IPR013525">
    <property type="entry name" value="ABC2_TM"/>
</dbReference>
<feature type="transmembrane region" description="Helical" evidence="6">
    <location>
        <begin position="441"/>
        <end position="460"/>
    </location>
</feature>
<keyword evidence="3 6" id="KW-0812">Transmembrane</keyword>
<dbReference type="InterPro" id="IPR017871">
    <property type="entry name" value="ABC_transporter-like_CS"/>
</dbReference>
<feature type="transmembrane region" description="Helical" evidence="6">
    <location>
        <begin position="365"/>
        <end position="386"/>
    </location>
</feature>
<evidence type="ECO:0000313" key="9">
    <source>
        <dbReference type="Proteomes" id="UP000708148"/>
    </source>
</evidence>
<evidence type="ECO:0000256" key="3">
    <source>
        <dbReference type="ARBA" id="ARBA00022692"/>
    </source>
</evidence>
<dbReference type="PROSITE" id="PS00211">
    <property type="entry name" value="ABC_TRANSPORTER_1"/>
    <property type="match status" value="1"/>
</dbReference>
<dbReference type="SUPFAM" id="SSF52540">
    <property type="entry name" value="P-loop containing nucleoside triphosphate hydrolases"/>
    <property type="match status" value="1"/>
</dbReference>
<comment type="subcellular location">
    <subcellularLocation>
        <location evidence="1">Membrane</location>
        <topology evidence="1">Multi-pass membrane protein</topology>
    </subcellularLocation>
</comment>
<reference evidence="8" key="1">
    <citation type="submission" date="2020-12" db="EMBL/GenBank/DDBJ databases">
        <authorList>
            <person name="Iha C."/>
        </authorList>
    </citation>
    <scope>NUCLEOTIDE SEQUENCE</scope>
</reference>
<dbReference type="Gene3D" id="3.40.50.300">
    <property type="entry name" value="P-loop containing nucleotide triphosphate hydrolases"/>
    <property type="match status" value="1"/>
</dbReference>
<feature type="transmembrane region" description="Helical" evidence="6">
    <location>
        <begin position="337"/>
        <end position="358"/>
    </location>
</feature>
<keyword evidence="9" id="KW-1185">Reference proteome</keyword>
<proteinExistence type="inferred from homology"/>
<name>A0A8S1IMN6_9CHLO</name>
<protein>
    <recommendedName>
        <fullName evidence="7">ABC transporter domain-containing protein</fullName>
    </recommendedName>
</protein>
<evidence type="ECO:0000256" key="5">
    <source>
        <dbReference type="ARBA" id="ARBA00023136"/>
    </source>
</evidence>
<comment type="caution">
    <text evidence="8">The sequence shown here is derived from an EMBL/GenBank/DDBJ whole genome shotgun (WGS) entry which is preliminary data.</text>
</comment>
<gene>
    <name evidence="8" type="ORF">OSTQU699_LOCUS1694</name>
</gene>
<evidence type="ECO:0000256" key="6">
    <source>
        <dbReference type="SAM" id="Phobius"/>
    </source>
</evidence>
<accession>A0A8S1IMN6</accession>
<dbReference type="Proteomes" id="UP000708148">
    <property type="component" value="Unassembled WGS sequence"/>
</dbReference>
<dbReference type="InterPro" id="IPR027417">
    <property type="entry name" value="P-loop_NTPase"/>
</dbReference>
<dbReference type="GO" id="GO:0005319">
    <property type="term" value="F:lipid transporter activity"/>
    <property type="evidence" value="ECO:0007669"/>
    <property type="project" value="TreeGrafter"/>
</dbReference>
<dbReference type="GO" id="GO:0016020">
    <property type="term" value="C:membrane"/>
    <property type="evidence" value="ECO:0007669"/>
    <property type="project" value="UniProtKB-SubCell"/>
</dbReference>
<dbReference type="PANTHER" id="PTHR19229">
    <property type="entry name" value="ATP-BINDING CASSETTE TRANSPORTER SUBFAMILY A ABCA"/>
    <property type="match status" value="1"/>
</dbReference>
<keyword evidence="5 6" id="KW-0472">Membrane</keyword>
<evidence type="ECO:0000256" key="2">
    <source>
        <dbReference type="ARBA" id="ARBA00008526"/>
    </source>
</evidence>
<dbReference type="GO" id="GO:0140359">
    <property type="term" value="F:ABC-type transporter activity"/>
    <property type="evidence" value="ECO:0007669"/>
    <property type="project" value="InterPro"/>
</dbReference>
<feature type="domain" description="ABC transporter" evidence="7">
    <location>
        <begin position="458"/>
        <end position="711"/>
    </location>
</feature>
<keyword evidence="4 6" id="KW-1133">Transmembrane helix</keyword>
<evidence type="ECO:0000313" key="8">
    <source>
        <dbReference type="EMBL" id="CAD7696333.1"/>
    </source>
</evidence>
<comment type="similarity">
    <text evidence="2">Belongs to the ABC transporter superfamily. ABCA family. CPR flippase (TC 3.A.1.211) subfamily.</text>
</comment>
<dbReference type="GO" id="GO:0005524">
    <property type="term" value="F:ATP binding"/>
    <property type="evidence" value="ECO:0007669"/>
    <property type="project" value="InterPro"/>
</dbReference>
<dbReference type="Pfam" id="PF12698">
    <property type="entry name" value="ABC2_membrane_3"/>
    <property type="match status" value="1"/>
</dbReference>
<evidence type="ECO:0000259" key="7">
    <source>
        <dbReference type="PROSITE" id="PS50893"/>
    </source>
</evidence>
<sequence length="798" mass="88459">MFYAGQDAELASTVAGLMFSGNFSADFAENKFAEMARDQGVFRGEMLTRQGFVFGTNESPEQHHQIDRAFSIHRGATLYTLNQKCGVAASFSDIDADVKSELSSFENLDSWAVGNAVVDACVNIQPVLSTADRINRHFFCSFEDAKCNASLEFEEGLGRRLLDYYDRVAEYIDAWDFKGSDNVSKLDVDIWHKDTDTLSGNFDDPNIRRVNLPLNLAADSWLKAALDGTYSSRLLALVEFPSDETTETPDFTSAISILLFTWVIQLLLPVMLVQLVHEKSQRLRVMMKMHGLGDGAYWIVSYTYYLILYTAYIAVFVGLGSLANLPIFRLNDYGVQIAFYFLYGNLQIAFAFLMSGVFGSTLTAMVFSFLWIFGGGLVSLFLMNRLIMDDAVYVKLVQLVPAFSAYRGWFEMGVYSLRAKERSIDGLTWESLNDDKNDMDFLLVAFVVEWPLFMMVAWYVEQVYSTGTGFNRHPFYFLQGLRKAKNTREKQIVKRISEGVVGATNKTACCCCCGGKAAYMILHPLPTLMQSAQKRKEMDAQEGIEFVPRTSRSSVVVDVDEEAEDVAAERRTVEGIPATGAGLKAAVADALKSVRLFANGVGNKLVKTYSGGMKRRLSVGISLIGDPKVVYLDEPSTVSDEGLDPASRRNLWGTVKRERKGKAIILTTHSMQEAGVLCDRVGIIVNGSLVAIGSPQRLTSRHGDYLIFTLTTAEAGIGVAKQLVSQRLTGNARVTYEVGGTLMFELPTSEVTASDVFTFVERLRPQIEVIDWSVTNATLEQVFIKIAAKAGATAQELH</sequence>
<evidence type="ECO:0000256" key="1">
    <source>
        <dbReference type="ARBA" id="ARBA00004141"/>
    </source>
</evidence>
<evidence type="ECO:0000256" key="4">
    <source>
        <dbReference type="ARBA" id="ARBA00022989"/>
    </source>
</evidence>
<dbReference type="OrthoDB" id="8061355at2759"/>
<dbReference type="AlphaFoldDB" id="A0A8S1IMN6"/>